<accession>A0AAN6Q1T3</accession>
<evidence type="ECO:0000313" key="3">
    <source>
        <dbReference type="Proteomes" id="UP001305647"/>
    </source>
</evidence>
<dbReference type="Proteomes" id="UP001305647">
    <property type="component" value="Unassembled WGS sequence"/>
</dbReference>
<name>A0AAN6Q1T3_9PEZI</name>
<evidence type="ECO:0000256" key="1">
    <source>
        <dbReference type="SAM" id="MobiDB-lite"/>
    </source>
</evidence>
<proteinExistence type="predicted"/>
<comment type="caution">
    <text evidence="2">The sequence shown here is derived from an EMBL/GenBank/DDBJ whole genome shotgun (WGS) entry which is preliminary data.</text>
</comment>
<protein>
    <submittedName>
        <fullName evidence="2">Uncharacterized protein</fullName>
    </submittedName>
</protein>
<organism evidence="2 3">
    <name type="scientific">Parathielavia hyrcaniae</name>
    <dbReference type="NCBI Taxonomy" id="113614"/>
    <lineage>
        <taxon>Eukaryota</taxon>
        <taxon>Fungi</taxon>
        <taxon>Dikarya</taxon>
        <taxon>Ascomycota</taxon>
        <taxon>Pezizomycotina</taxon>
        <taxon>Sordariomycetes</taxon>
        <taxon>Sordariomycetidae</taxon>
        <taxon>Sordariales</taxon>
        <taxon>Chaetomiaceae</taxon>
        <taxon>Parathielavia</taxon>
    </lineage>
</organism>
<sequence>MGTPPELSLPRLRSRPPSDNRWSCPGRNRRSPGNCLPLLSSVFSPLPQGRPDSWGTERWAWMDQDHQPTTWKLLLQVVPARRSGHSKVTKPGATRTPRGRLWQLSSRIGMALAVPLTRIPGPFDLTHNEQVVQIASVLFPNSADDATETQTSDLHAQLIRTSLLCQPASAPTT</sequence>
<keyword evidence="3" id="KW-1185">Reference proteome</keyword>
<feature type="region of interest" description="Disordered" evidence="1">
    <location>
        <begin position="1"/>
        <end position="30"/>
    </location>
</feature>
<dbReference type="AlphaFoldDB" id="A0AAN6Q1T3"/>
<gene>
    <name evidence="2" type="ORF">N658DRAFT_41164</name>
</gene>
<dbReference type="EMBL" id="MU863633">
    <property type="protein sequence ID" value="KAK4101903.1"/>
    <property type="molecule type" value="Genomic_DNA"/>
</dbReference>
<evidence type="ECO:0000313" key="2">
    <source>
        <dbReference type="EMBL" id="KAK4101903.1"/>
    </source>
</evidence>
<feature type="compositionally biased region" description="Low complexity" evidence="1">
    <location>
        <begin position="8"/>
        <end position="17"/>
    </location>
</feature>
<reference evidence="2" key="2">
    <citation type="submission" date="2023-05" db="EMBL/GenBank/DDBJ databases">
        <authorList>
            <consortium name="Lawrence Berkeley National Laboratory"/>
            <person name="Steindorff A."/>
            <person name="Hensen N."/>
            <person name="Bonometti L."/>
            <person name="Westerberg I."/>
            <person name="Brannstrom I.O."/>
            <person name="Guillou S."/>
            <person name="Cros-Aarteil S."/>
            <person name="Calhoun S."/>
            <person name="Haridas S."/>
            <person name="Kuo A."/>
            <person name="Mondo S."/>
            <person name="Pangilinan J."/>
            <person name="Riley R."/>
            <person name="Labutti K."/>
            <person name="Andreopoulos B."/>
            <person name="Lipzen A."/>
            <person name="Chen C."/>
            <person name="Yanf M."/>
            <person name="Daum C."/>
            <person name="Ng V."/>
            <person name="Clum A."/>
            <person name="Ohm R."/>
            <person name="Martin F."/>
            <person name="Silar P."/>
            <person name="Natvig D."/>
            <person name="Lalanne C."/>
            <person name="Gautier V."/>
            <person name="Ament-Velasquez S.L."/>
            <person name="Kruys A."/>
            <person name="Hutchinson M.I."/>
            <person name="Powell A.J."/>
            <person name="Barry K."/>
            <person name="Miller A.N."/>
            <person name="Grigoriev I.V."/>
            <person name="Debuchy R."/>
            <person name="Gladieux P."/>
            <person name="Thoren M.H."/>
            <person name="Johannesson H."/>
        </authorList>
    </citation>
    <scope>NUCLEOTIDE SEQUENCE</scope>
    <source>
        <strain evidence="2">CBS 757.83</strain>
    </source>
</reference>
<reference evidence="2" key="1">
    <citation type="journal article" date="2023" name="Mol. Phylogenet. Evol.">
        <title>Genome-scale phylogeny and comparative genomics of the fungal order Sordariales.</title>
        <authorList>
            <person name="Hensen N."/>
            <person name="Bonometti L."/>
            <person name="Westerberg I."/>
            <person name="Brannstrom I.O."/>
            <person name="Guillou S."/>
            <person name="Cros-Aarteil S."/>
            <person name="Calhoun S."/>
            <person name="Haridas S."/>
            <person name="Kuo A."/>
            <person name="Mondo S."/>
            <person name="Pangilinan J."/>
            <person name="Riley R."/>
            <person name="LaButti K."/>
            <person name="Andreopoulos B."/>
            <person name="Lipzen A."/>
            <person name="Chen C."/>
            <person name="Yan M."/>
            <person name="Daum C."/>
            <person name="Ng V."/>
            <person name="Clum A."/>
            <person name="Steindorff A."/>
            <person name="Ohm R.A."/>
            <person name="Martin F."/>
            <person name="Silar P."/>
            <person name="Natvig D.O."/>
            <person name="Lalanne C."/>
            <person name="Gautier V."/>
            <person name="Ament-Velasquez S.L."/>
            <person name="Kruys A."/>
            <person name="Hutchinson M.I."/>
            <person name="Powell A.J."/>
            <person name="Barry K."/>
            <person name="Miller A.N."/>
            <person name="Grigoriev I.V."/>
            <person name="Debuchy R."/>
            <person name="Gladieux P."/>
            <person name="Hiltunen Thoren M."/>
            <person name="Johannesson H."/>
        </authorList>
    </citation>
    <scope>NUCLEOTIDE SEQUENCE</scope>
    <source>
        <strain evidence="2">CBS 757.83</strain>
    </source>
</reference>